<dbReference type="eggNOG" id="ENOG502SS54">
    <property type="taxonomic scope" value="Eukaryota"/>
</dbReference>
<proteinExistence type="predicted"/>
<dbReference type="AlphaFoldDB" id="Q5AWR7"/>
<evidence type="ECO:0000313" key="2">
    <source>
        <dbReference type="EMBL" id="CBF78743.1"/>
    </source>
</evidence>
<dbReference type="HOGENOM" id="CLU_065414_0_0_1"/>
<accession>Q5AWR7</accession>
<dbReference type="RefSeq" id="XP_680532.1">
    <property type="nucleotide sequence ID" value="XM_675440.1"/>
</dbReference>
<dbReference type="GeneID" id="2869956"/>
<gene>
    <name evidence="2" type="ORF">ANIA_07263</name>
</gene>
<feature type="region of interest" description="Disordered" evidence="1">
    <location>
        <begin position="256"/>
        <end position="275"/>
    </location>
</feature>
<keyword evidence="3" id="KW-1185">Reference proteome</keyword>
<evidence type="ECO:0000313" key="3">
    <source>
        <dbReference type="Proteomes" id="UP000000560"/>
    </source>
</evidence>
<dbReference type="Proteomes" id="UP000000560">
    <property type="component" value="Chromosome IV"/>
</dbReference>
<feature type="compositionally biased region" description="Basic and acidic residues" evidence="1">
    <location>
        <begin position="265"/>
        <end position="274"/>
    </location>
</feature>
<accession>C8VCU7</accession>
<reference evidence="3" key="2">
    <citation type="journal article" date="2009" name="Fungal Genet. Biol.">
        <title>The 2008 update of the Aspergillus nidulans genome annotation: a community effort.</title>
        <authorList>
            <person name="Wortman J.R."/>
            <person name="Gilsenan J.M."/>
            <person name="Joardar V."/>
            <person name="Deegan J."/>
            <person name="Clutterbuck J."/>
            <person name="Andersen M.R."/>
            <person name="Archer D."/>
            <person name="Bencina M."/>
            <person name="Braus G."/>
            <person name="Coutinho P."/>
            <person name="von Dohren H."/>
            <person name="Doonan J."/>
            <person name="Driessen A.J."/>
            <person name="Durek P."/>
            <person name="Espeso E."/>
            <person name="Fekete E."/>
            <person name="Flipphi M."/>
            <person name="Estrada C.G."/>
            <person name="Geysens S."/>
            <person name="Goldman G."/>
            <person name="de Groot P.W."/>
            <person name="Hansen K."/>
            <person name="Harris S.D."/>
            <person name="Heinekamp T."/>
            <person name="Helmstaedt K."/>
            <person name="Henrissat B."/>
            <person name="Hofmann G."/>
            <person name="Homan T."/>
            <person name="Horio T."/>
            <person name="Horiuchi H."/>
            <person name="James S."/>
            <person name="Jones M."/>
            <person name="Karaffa L."/>
            <person name="Karanyi Z."/>
            <person name="Kato M."/>
            <person name="Keller N."/>
            <person name="Kelly D.E."/>
            <person name="Kiel J.A."/>
            <person name="Kim J.M."/>
            <person name="van der Klei I.J."/>
            <person name="Klis F.M."/>
            <person name="Kovalchuk A."/>
            <person name="Krasevec N."/>
            <person name="Kubicek C.P."/>
            <person name="Liu B."/>
            <person name="Maccabe A."/>
            <person name="Meyer V."/>
            <person name="Mirabito P."/>
            <person name="Miskei M."/>
            <person name="Mos M."/>
            <person name="Mullins J."/>
            <person name="Nelson D.R."/>
            <person name="Nielsen J."/>
            <person name="Oakley B.R."/>
            <person name="Osmani S.A."/>
            <person name="Pakula T."/>
            <person name="Paszewski A."/>
            <person name="Paulsen I."/>
            <person name="Pilsyk S."/>
            <person name="Pocsi I."/>
            <person name="Punt P.J."/>
            <person name="Ram A.F."/>
            <person name="Ren Q."/>
            <person name="Robellet X."/>
            <person name="Robson G."/>
            <person name="Seiboth B."/>
            <person name="van Solingen P."/>
            <person name="Specht T."/>
            <person name="Sun J."/>
            <person name="Taheri-Talesh N."/>
            <person name="Takeshita N."/>
            <person name="Ussery D."/>
            <person name="vanKuyk P.A."/>
            <person name="Visser H."/>
            <person name="van de Vondervoort P.J."/>
            <person name="de Vries R.P."/>
            <person name="Walton J."/>
            <person name="Xiang X."/>
            <person name="Xiong Y."/>
            <person name="Zeng A.P."/>
            <person name="Brandt B.W."/>
            <person name="Cornell M.J."/>
            <person name="van den Hondel C.A."/>
            <person name="Visser J."/>
            <person name="Oliver S.G."/>
            <person name="Turner G."/>
        </authorList>
    </citation>
    <scope>GENOME REANNOTATION</scope>
    <source>
        <strain evidence="3">FGSC A4 / ATCC 38163 / CBS 112.46 / NRRL 194 / M139</strain>
    </source>
</reference>
<organism evidence="2 3">
    <name type="scientific">Emericella nidulans (strain FGSC A4 / ATCC 38163 / CBS 112.46 / NRRL 194 / M139)</name>
    <name type="common">Aspergillus nidulans</name>
    <dbReference type="NCBI Taxonomy" id="227321"/>
    <lineage>
        <taxon>Eukaryota</taxon>
        <taxon>Fungi</taxon>
        <taxon>Dikarya</taxon>
        <taxon>Ascomycota</taxon>
        <taxon>Pezizomycotina</taxon>
        <taxon>Eurotiomycetes</taxon>
        <taxon>Eurotiomycetidae</taxon>
        <taxon>Eurotiales</taxon>
        <taxon>Aspergillaceae</taxon>
        <taxon>Aspergillus</taxon>
        <taxon>Aspergillus subgen. Nidulantes</taxon>
    </lineage>
</organism>
<dbReference type="EMBL" id="BN001304">
    <property type="protein sequence ID" value="CBF78743.1"/>
    <property type="molecule type" value="Genomic_DNA"/>
</dbReference>
<dbReference type="OMA" id="SHWIMAS"/>
<protein>
    <submittedName>
        <fullName evidence="2">Uncharacterized protein</fullName>
    </submittedName>
</protein>
<dbReference type="InParanoid" id="Q5AWR7"/>
<evidence type="ECO:0000256" key="1">
    <source>
        <dbReference type="SAM" id="MobiDB-lite"/>
    </source>
</evidence>
<reference evidence="3" key="1">
    <citation type="journal article" date="2005" name="Nature">
        <title>Sequencing of Aspergillus nidulans and comparative analysis with A. fumigatus and A. oryzae.</title>
        <authorList>
            <person name="Galagan J.E."/>
            <person name="Calvo S.E."/>
            <person name="Cuomo C."/>
            <person name="Ma L.J."/>
            <person name="Wortman J.R."/>
            <person name="Batzoglou S."/>
            <person name="Lee S.I."/>
            <person name="Basturkmen M."/>
            <person name="Spevak C.C."/>
            <person name="Clutterbuck J."/>
            <person name="Kapitonov V."/>
            <person name="Jurka J."/>
            <person name="Scazzocchio C."/>
            <person name="Farman M."/>
            <person name="Butler J."/>
            <person name="Purcell S."/>
            <person name="Harris S."/>
            <person name="Braus G.H."/>
            <person name="Draht O."/>
            <person name="Busch S."/>
            <person name="D'Enfert C."/>
            <person name="Bouchier C."/>
            <person name="Goldman G.H."/>
            <person name="Bell-Pedersen D."/>
            <person name="Griffiths-Jones S."/>
            <person name="Doonan J.H."/>
            <person name="Yu J."/>
            <person name="Vienken K."/>
            <person name="Pain A."/>
            <person name="Freitag M."/>
            <person name="Selker E.U."/>
            <person name="Archer D.B."/>
            <person name="Penalva M.A."/>
            <person name="Oakley B.R."/>
            <person name="Momany M."/>
            <person name="Tanaka T."/>
            <person name="Kumagai T."/>
            <person name="Asai K."/>
            <person name="Machida M."/>
            <person name="Nierman W.C."/>
            <person name="Denning D.W."/>
            <person name="Caddick M."/>
            <person name="Hynes M."/>
            <person name="Paoletti M."/>
            <person name="Fischer R."/>
            <person name="Miller B."/>
            <person name="Dyer P."/>
            <person name="Sachs M.S."/>
            <person name="Osmani S.A."/>
            <person name="Birren B.W."/>
        </authorList>
    </citation>
    <scope>NUCLEOTIDE SEQUENCE [LARGE SCALE GENOMIC DNA]</scope>
    <source>
        <strain evidence="3">FGSC A4 / ATCC 38163 / CBS 112.46 / NRRL 194 / M139</strain>
    </source>
</reference>
<name>Q5AWR7_EMENI</name>
<dbReference type="OrthoDB" id="5410365at2759"/>
<dbReference type="KEGG" id="ani:ANIA_07263"/>
<sequence>MAPQTILGHSFFSPKDVHLASLVPNIKDIDLDALESVIPLQDADFTIKEIDDFTSVFGSQIDNNFQALLSRIVSWTIKRTDEAKVTLTARKGRVYTLRKPSSWFRSLCEEPQVRTWLQEQIEDGNHDGVYFVVGLHTLFDAAISGGLALASDFGGGIAVSAPAMPAGTDNIAPLQDPGQLALSAGLERSRNTSHSCTAPGEQIFALRLKNVILRTWSTQDVANVRLEQHSHWIMASDNRGSDDDSSELLEAFLEGDSEGDDDIKEDSALDDPHDCQGQVIKTPIRAIVTRTKHFSSN</sequence>